<feature type="domain" description="Fibronectin type-III" evidence="5">
    <location>
        <begin position="213"/>
        <end position="309"/>
    </location>
</feature>
<feature type="domain" description="Fibronectin type-III" evidence="5">
    <location>
        <begin position="446"/>
        <end position="536"/>
    </location>
</feature>
<feature type="chain" id="PRO_5030871603" evidence="3">
    <location>
        <begin position="20"/>
        <end position="2193"/>
    </location>
</feature>
<feature type="domain" description="Fibronectin type-III" evidence="5">
    <location>
        <begin position="1150"/>
        <end position="1242"/>
    </location>
</feature>
<dbReference type="NCBIfam" id="NF038128">
    <property type="entry name" value="choice_anch_J"/>
    <property type="match status" value="2"/>
</dbReference>
<evidence type="ECO:0000313" key="6">
    <source>
        <dbReference type="EMBL" id="NNT71246.1"/>
    </source>
</evidence>
<sequence>MKKITLLLVTLFFSMVGYSQLTPAVEGFESTTGPTPLPSTTWALTTGNWAVFDNGVGLNQRWGINSTAVTPPTPPLVYQGTNSAYVNRENIGQGNTSEDYLSTPLVNIPTNGQLRFYTRTFTTGNQGTLYQIKVAPSTASQTDPAAYTLVQQWTEVDLTTTYNIYEEKLVDLSAYAGQQVYVSFVKVYTQPLTVLDGDRWLIDNVSILERCLDPINLAANGITQTSANLSWGNPSGATSWEIEVLPLAGAFTGSGVVYNGLLPFNATATATGTPFTPSTDYKYYVRALCANGANSVWVGPFNFSTTSPGFSCGAPIVIGSVPYSTTDNTGNYGDTTDVAQPAACAGTATNYMTGNDVFYSYTPTTSGAISVTMTPTANWSGIFVYQGCPNVGVTCIAGVANTGGAPRVIPSIAVTAGQEYIIVISTNAAPQTIGYTLVIQTVNCAEPTTLSVSGLTQTSANLSWANPGGATSWEVAVQPAGSPIPSGPGVQTNTNTAYPVTSLTVNTAYQYYVRADCNNGTFSAWAGPFLFNTLCDAFPVPFQEGFNTGSTTENCWTVLNSNGDTDLWNMNYATTPFEGNQCAAITTDFNAGANNDWLISPQIILNGNQRLKFHYRVQSAGEPNDFRVMLSQNGTSPTDFTTTLIPLASYNNTTYVQRIQTLAGITGPVNIAWHIPAGGLDGWRLFIDNVIIEDIPTCPEPTLLVSSGVLSTSATVSWTNGGSETAWQVLALPCGSPAPTASSTGFIDVTSGPPYTLTGLSPTTCYDVYVRAVCSPTDISPWTGPASFTTQVAPPVCGGTFTDPGGPNGDYAGSTDSTVTICPVNPGDVVTVTFNSFETEANWDALYVFDGNSITAPQIASTNGAGNVPGGLAGGYWGTAIPGPFTSSSADGCLTFRFRSDTSVQDPGWVANVTCGPPPTCRRPTAVTTSTVTSNSVILNWTQPTNPDNSVASAWQVLALPCGSPAPAADATGFVDVTAGPPYTLTGLNSSTCYDIYIRAVCSPTDSSIWSGPSTITTQVAPPVCGGPYVDAGGPANYPGNSDSTVTVCPVNSGDVVTVTFTSFNTETNWDALYVFDGNSITSPQIASTNGAGNVPGGLAGGYWGNTIPGPFTSSSPDGCLTFRFRSDGAVSLAGWVASVTCDPAPECQRPNTLTATNITTTSAYLGWSEPNPAIVQWEVIILPLGSPVPLPTATGTIVSTNPALFTGLDSGTQYTFYVRGICPTSGTSLWSTGFNFNTLIENDNCDGAIFAPVNSDAVCQLVTPGTITGATASVAPGIVAPCVGTPDDDVWFEFIATNAYLNVSLQNVVGSTTNLNFAVYSGQCGTLTQVFCSTNLAGVLNNLTVGATYYIRVFSNSATPQSANFNLCISTPSTCATSSSICSEDGLNYGNTTGVTSLGQIGCLFTSPNPTFFTIQVVTSGPINYLLTQSTTPGGTPNLDVDYAAWGPFATQAQVCAAIAGGQAPLTGLTTGCSYSAAPTENFNIPNAVAGQFYVILITNFSNQPGYITLTQTNFGTTSGATLCCPEADFAYSSSTYCIDPSIANPIPTLPQGSVAGVFSLLPNTPTGLVFANTATGEIDLQNSLPGNYVIVNTLAGDVTCPEIQYTFTLSLVLPVSATISYNEAFYCETDTMVHNVNQSGTTGGTYSALPNGGLYIDVNTGAITPSLSSPGIYTVSYTLPGSGVCVGANPSTQVEIAPIPSLTQPADVQACNSYALPALSVGNYFDAPGGTGNQLSAGHQVTATQTIYIYAVSTFGCINEVSFIVNIITTPTPTVNVTQTTCAVQTGTIEVTNPIGTNYEYSIDGTNYQTGTSFTGLIPGTYSVTTHDLTSGCYSPALQVVINPAPFTPTVVDFSYNPAVICQNAAATMSPILPTGFTTPGSFTSQPAGLNINSSTGVITLGVGGSASVPGTYTVTYEVLPNNDICLAGGSFDFEVVINPIITPVTTIGYDALYCSDGEDPLPNTDIPGFTTGGTFTGTNGLLINSSTGLIDLSSPAGTYTVTYTVDDDADTCRVEGSSTAQVVISSPIQIVASGDCEGVQFVLTVSPVDGGTFDSGVTYSWEDSSGNVVGSTQSIVVTALGTYTVTVTSNDGCLNSVSLPVDAITCVIQQGISANDDGFNDYFDLRGFNVKKLSIFNRYGMKVYSKGNYTDQWKGQSDDGDELPDGTYYFVIERDNGENRTGWIYINREQ</sequence>
<dbReference type="InterPro" id="IPR056600">
    <property type="entry name" value="GBD_T9SS_assoc"/>
</dbReference>
<dbReference type="PROSITE" id="PS01180">
    <property type="entry name" value="CUB"/>
    <property type="match status" value="1"/>
</dbReference>
<dbReference type="Gene3D" id="2.60.40.10">
    <property type="entry name" value="Immunoglobulins"/>
    <property type="match status" value="5"/>
</dbReference>
<dbReference type="InterPro" id="IPR013783">
    <property type="entry name" value="Ig-like_fold"/>
</dbReference>
<dbReference type="Pfam" id="PF00041">
    <property type="entry name" value="fn3"/>
    <property type="match status" value="3"/>
</dbReference>
<dbReference type="PANTHER" id="PTHR46708:SF2">
    <property type="entry name" value="FIBRONECTIN TYPE-III DOMAIN-CONTAINING PROTEIN"/>
    <property type="match status" value="1"/>
</dbReference>
<accession>A0A7Y3R7G5</accession>
<dbReference type="InterPro" id="IPR050991">
    <property type="entry name" value="ECM_Regulatory_Proteins"/>
</dbReference>
<keyword evidence="1" id="KW-0677">Repeat</keyword>
<dbReference type="Proteomes" id="UP000536509">
    <property type="component" value="Unassembled WGS sequence"/>
</dbReference>
<keyword evidence="2" id="KW-1015">Disulfide bond</keyword>
<name>A0A7Y3R7G5_9FLAO</name>
<dbReference type="InterPro" id="IPR003961">
    <property type="entry name" value="FN3_dom"/>
</dbReference>
<dbReference type="InterPro" id="IPR026341">
    <property type="entry name" value="T9SS_type_B"/>
</dbReference>
<organism evidence="6 7">
    <name type="scientific">Flavobacterium rivulicola</name>
    <dbReference type="NCBI Taxonomy" id="2732161"/>
    <lineage>
        <taxon>Bacteria</taxon>
        <taxon>Pseudomonadati</taxon>
        <taxon>Bacteroidota</taxon>
        <taxon>Flavobacteriia</taxon>
        <taxon>Flavobacteriales</taxon>
        <taxon>Flavobacteriaceae</taxon>
        <taxon>Flavobacterium</taxon>
    </lineage>
</organism>
<gene>
    <name evidence="6" type="ORF">HKT18_03355</name>
</gene>
<dbReference type="PROSITE" id="PS50853">
    <property type="entry name" value="FN3"/>
    <property type="match status" value="5"/>
</dbReference>
<dbReference type="NCBIfam" id="TIGR04131">
    <property type="entry name" value="Bac_Flav_CTERM"/>
    <property type="match status" value="1"/>
</dbReference>
<evidence type="ECO:0000256" key="3">
    <source>
        <dbReference type="SAM" id="SignalP"/>
    </source>
</evidence>
<comment type="caution">
    <text evidence="6">The sequence shown here is derived from an EMBL/GenBank/DDBJ whole genome shotgun (WGS) entry which is preliminary data.</text>
</comment>
<feature type="signal peptide" evidence="3">
    <location>
        <begin position="1"/>
        <end position="19"/>
    </location>
</feature>
<dbReference type="Pfam" id="PF07675">
    <property type="entry name" value="Cleaved_Adhesin"/>
    <property type="match status" value="2"/>
</dbReference>
<feature type="domain" description="CUB" evidence="4">
    <location>
        <begin position="774"/>
        <end position="916"/>
    </location>
</feature>
<dbReference type="SMART" id="SM00042">
    <property type="entry name" value="CUB"/>
    <property type="match status" value="2"/>
</dbReference>
<dbReference type="SUPFAM" id="SSF49265">
    <property type="entry name" value="Fibronectin type III"/>
    <property type="match status" value="4"/>
</dbReference>
<dbReference type="CDD" id="cd00041">
    <property type="entry name" value="CUB"/>
    <property type="match status" value="2"/>
</dbReference>
<dbReference type="InterPro" id="IPR000859">
    <property type="entry name" value="CUB_dom"/>
</dbReference>
<evidence type="ECO:0000259" key="4">
    <source>
        <dbReference type="PROSITE" id="PS01180"/>
    </source>
</evidence>
<dbReference type="InterPro" id="IPR011628">
    <property type="entry name" value="Cleaved_adhesin"/>
</dbReference>
<feature type="domain" description="Fibronectin type-III" evidence="5">
    <location>
        <begin position="700"/>
        <end position="793"/>
    </location>
</feature>
<dbReference type="InterPro" id="IPR035914">
    <property type="entry name" value="Sperma_CUB_dom_sf"/>
</dbReference>
<dbReference type="Gene3D" id="2.60.120.290">
    <property type="entry name" value="Spermadhesin, CUB domain"/>
    <property type="match status" value="2"/>
</dbReference>
<feature type="domain" description="Fibronectin type-III" evidence="5">
    <location>
        <begin position="923"/>
        <end position="1021"/>
    </location>
</feature>
<proteinExistence type="predicted"/>
<protein>
    <submittedName>
        <fullName evidence="6">T9SS type B sorting domain-containing protein</fullName>
    </submittedName>
</protein>
<evidence type="ECO:0000256" key="1">
    <source>
        <dbReference type="ARBA" id="ARBA00022737"/>
    </source>
</evidence>
<dbReference type="Gene3D" id="2.60.120.200">
    <property type="match status" value="2"/>
</dbReference>
<evidence type="ECO:0000259" key="5">
    <source>
        <dbReference type="PROSITE" id="PS50853"/>
    </source>
</evidence>
<keyword evidence="7" id="KW-1185">Reference proteome</keyword>
<evidence type="ECO:0000256" key="2">
    <source>
        <dbReference type="ARBA" id="ARBA00023157"/>
    </source>
</evidence>
<evidence type="ECO:0000313" key="7">
    <source>
        <dbReference type="Proteomes" id="UP000536509"/>
    </source>
</evidence>
<keyword evidence="3" id="KW-0732">Signal</keyword>
<dbReference type="PANTHER" id="PTHR46708">
    <property type="entry name" value="TENASCIN"/>
    <property type="match status" value="1"/>
</dbReference>
<dbReference type="InterPro" id="IPR036116">
    <property type="entry name" value="FN3_sf"/>
</dbReference>
<dbReference type="Pfam" id="PF23759">
    <property type="entry name" value="GBD_T9SS_assoc"/>
    <property type="match status" value="2"/>
</dbReference>
<dbReference type="RefSeq" id="WP_171221433.1">
    <property type="nucleotide sequence ID" value="NZ_CP121446.1"/>
</dbReference>
<dbReference type="EMBL" id="JABEVX010000001">
    <property type="protein sequence ID" value="NNT71246.1"/>
    <property type="molecule type" value="Genomic_DNA"/>
</dbReference>
<dbReference type="SMART" id="SM00060">
    <property type="entry name" value="FN3"/>
    <property type="match status" value="5"/>
</dbReference>
<dbReference type="SUPFAM" id="SSF49854">
    <property type="entry name" value="Spermadhesin, CUB domain"/>
    <property type="match status" value="2"/>
</dbReference>
<dbReference type="Pfam" id="PF13585">
    <property type="entry name" value="CHU_C"/>
    <property type="match status" value="1"/>
</dbReference>
<dbReference type="CDD" id="cd00063">
    <property type="entry name" value="FN3"/>
    <property type="match status" value="2"/>
</dbReference>
<reference evidence="6 7" key="1">
    <citation type="submission" date="2020-05" db="EMBL/GenBank/DDBJ databases">
        <title>Draft genome of Flavobacterium sp. IMCC34852.</title>
        <authorList>
            <person name="Song J."/>
            <person name="Cho J.-C."/>
        </authorList>
    </citation>
    <scope>NUCLEOTIDE SEQUENCE [LARGE SCALE GENOMIC DNA]</scope>
    <source>
        <strain evidence="6 7">IMCC34852</strain>
    </source>
</reference>